<feature type="transmembrane region" description="Helical" evidence="6">
    <location>
        <begin position="111"/>
        <end position="130"/>
    </location>
</feature>
<evidence type="ECO:0000256" key="2">
    <source>
        <dbReference type="ARBA" id="ARBA00008816"/>
    </source>
</evidence>
<feature type="transmembrane region" description="Helical" evidence="6">
    <location>
        <begin position="6"/>
        <end position="25"/>
    </location>
</feature>
<keyword evidence="5 6" id="KW-0472">Membrane</keyword>
<proteinExistence type="inferred from homology"/>
<dbReference type="SUPFAM" id="SSF48317">
    <property type="entry name" value="Acid phosphatase/Vanadium-dependent haloperoxidase"/>
    <property type="match status" value="1"/>
</dbReference>
<dbReference type="GO" id="GO:0008195">
    <property type="term" value="F:phosphatidate phosphatase activity"/>
    <property type="evidence" value="ECO:0007669"/>
    <property type="project" value="TreeGrafter"/>
</dbReference>
<evidence type="ECO:0000256" key="3">
    <source>
        <dbReference type="ARBA" id="ARBA00022692"/>
    </source>
</evidence>
<dbReference type="EMBL" id="JARJCW010000003">
    <property type="protein sequence ID" value="KAJ7227253.1"/>
    <property type="molecule type" value="Genomic_DNA"/>
</dbReference>
<evidence type="ECO:0000259" key="7">
    <source>
        <dbReference type="SMART" id="SM00014"/>
    </source>
</evidence>
<dbReference type="GO" id="GO:0006644">
    <property type="term" value="P:phospholipid metabolic process"/>
    <property type="evidence" value="ECO:0007669"/>
    <property type="project" value="InterPro"/>
</dbReference>
<keyword evidence="9" id="KW-1185">Reference proteome</keyword>
<dbReference type="SMART" id="SM00014">
    <property type="entry name" value="acidPPc"/>
    <property type="match status" value="1"/>
</dbReference>
<dbReference type="GO" id="GO:0016020">
    <property type="term" value="C:membrane"/>
    <property type="evidence" value="ECO:0007669"/>
    <property type="project" value="UniProtKB-SubCell"/>
</dbReference>
<keyword evidence="4 6" id="KW-1133">Transmembrane helix</keyword>
<evidence type="ECO:0000313" key="9">
    <source>
        <dbReference type="Proteomes" id="UP001219525"/>
    </source>
</evidence>
<dbReference type="Gene3D" id="1.20.144.10">
    <property type="entry name" value="Phosphatidic acid phosphatase type 2/haloperoxidase"/>
    <property type="match status" value="1"/>
</dbReference>
<evidence type="ECO:0000256" key="5">
    <source>
        <dbReference type="ARBA" id="ARBA00023136"/>
    </source>
</evidence>
<dbReference type="AlphaFoldDB" id="A0AAD6YRK6"/>
<dbReference type="PANTHER" id="PTHR10165:SF35">
    <property type="entry name" value="RE23632P"/>
    <property type="match status" value="1"/>
</dbReference>
<accession>A0AAD6YRK6</accession>
<dbReference type="InterPro" id="IPR043216">
    <property type="entry name" value="PAP-like"/>
</dbReference>
<dbReference type="GO" id="GO:0046839">
    <property type="term" value="P:phospholipid dephosphorylation"/>
    <property type="evidence" value="ECO:0007669"/>
    <property type="project" value="TreeGrafter"/>
</dbReference>
<evidence type="ECO:0000313" key="8">
    <source>
        <dbReference type="EMBL" id="KAJ7227253.1"/>
    </source>
</evidence>
<comment type="similarity">
    <text evidence="2">Belongs to the PA-phosphatase related phosphoesterase family.</text>
</comment>
<evidence type="ECO:0000256" key="4">
    <source>
        <dbReference type="ARBA" id="ARBA00022989"/>
    </source>
</evidence>
<protein>
    <submittedName>
        <fullName evidence="8">Phosphatidic acid phosphatase type 2/haloperoxidase</fullName>
    </submittedName>
</protein>
<dbReference type="Proteomes" id="UP001219525">
    <property type="component" value="Unassembled WGS sequence"/>
</dbReference>
<keyword evidence="3 6" id="KW-0812">Transmembrane</keyword>
<dbReference type="InterPro" id="IPR000326">
    <property type="entry name" value="PAP2/HPO"/>
</dbReference>
<gene>
    <name evidence="8" type="ORF">GGX14DRAFT_629038</name>
</gene>
<comment type="caution">
    <text evidence="8">The sequence shown here is derived from an EMBL/GenBank/DDBJ whole genome shotgun (WGS) entry which is preliminary data.</text>
</comment>
<dbReference type="InterPro" id="IPR036938">
    <property type="entry name" value="PAP2/HPO_sf"/>
</dbReference>
<organism evidence="8 9">
    <name type="scientific">Mycena pura</name>
    <dbReference type="NCBI Taxonomy" id="153505"/>
    <lineage>
        <taxon>Eukaryota</taxon>
        <taxon>Fungi</taxon>
        <taxon>Dikarya</taxon>
        <taxon>Basidiomycota</taxon>
        <taxon>Agaricomycotina</taxon>
        <taxon>Agaricomycetes</taxon>
        <taxon>Agaricomycetidae</taxon>
        <taxon>Agaricales</taxon>
        <taxon>Marasmiineae</taxon>
        <taxon>Mycenaceae</taxon>
        <taxon>Mycena</taxon>
    </lineage>
</organism>
<feature type="transmembrane region" description="Helical" evidence="6">
    <location>
        <begin position="136"/>
        <end position="154"/>
    </location>
</feature>
<dbReference type="CDD" id="cd03390">
    <property type="entry name" value="PAP2_containing_1_like"/>
    <property type="match status" value="1"/>
</dbReference>
<comment type="subcellular location">
    <subcellularLocation>
        <location evidence="1">Membrane</location>
        <topology evidence="1">Multi-pass membrane protein</topology>
    </subcellularLocation>
</comment>
<sequence>MWDLHHALLGLTLAFSLTGLIVGLVRMIKGRPRPDFLSRCNPFPNATNAEFFGLANVTVCQTPGTDEIILDGVRSFFSGHACLSSAGLAYNSLYWAGKLQLFNRKAYSSKAWLVFTPLLGSIWICLTRVADHRHHPSDVVIGFFFGLLPAYFFYRQFFPSLDDPESYRAYPPRFGETGQKPQASRWLETRKWFSSFSSAAADDGPLPLLPINRMEGEMGSSSSSSSRSGGVEADLRASGLITTPFADDKTLDSHSSGY</sequence>
<evidence type="ECO:0000256" key="6">
    <source>
        <dbReference type="SAM" id="Phobius"/>
    </source>
</evidence>
<dbReference type="Pfam" id="PF01569">
    <property type="entry name" value="PAP2"/>
    <property type="match status" value="1"/>
</dbReference>
<feature type="domain" description="Phosphatidic acid phosphatase type 2/haloperoxidase" evidence="7">
    <location>
        <begin position="8"/>
        <end position="154"/>
    </location>
</feature>
<reference evidence="8" key="1">
    <citation type="submission" date="2023-03" db="EMBL/GenBank/DDBJ databases">
        <title>Massive genome expansion in bonnet fungi (Mycena s.s.) driven by repeated elements and novel gene families across ecological guilds.</title>
        <authorList>
            <consortium name="Lawrence Berkeley National Laboratory"/>
            <person name="Harder C.B."/>
            <person name="Miyauchi S."/>
            <person name="Viragh M."/>
            <person name="Kuo A."/>
            <person name="Thoen E."/>
            <person name="Andreopoulos B."/>
            <person name="Lu D."/>
            <person name="Skrede I."/>
            <person name="Drula E."/>
            <person name="Henrissat B."/>
            <person name="Morin E."/>
            <person name="Kohler A."/>
            <person name="Barry K."/>
            <person name="LaButti K."/>
            <person name="Morin E."/>
            <person name="Salamov A."/>
            <person name="Lipzen A."/>
            <person name="Mereny Z."/>
            <person name="Hegedus B."/>
            <person name="Baldrian P."/>
            <person name="Stursova M."/>
            <person name="Weitz H."/>
            <person name="Taylor A."/>
            <person name="Grigoriev I.V."/>
            <person name="Nagy L.G."/>
            <person name="Martin F."/>
            <person name="Kauserud H."/>
        </authorList>
    </citation>
    <scope>NUCLEOTIDE SEQUENCE</scope>
    <source>
        <strain evidence="8">9144</strain>
    </source>
</reference>
<name>A0AAD6YRK6_9AGAR</name>
<evidence type="ECO:0000256" key="1">
    <source>
        <dbReference type="ARBA" id="ARBA00004141"/>
    </source>
</evidence>
<dbReference type="PANTHER" id="PTHR10165">
    <property type="entry name" value="LIPID PHOSPHATE PHOSPHATASE"/>
    <property type="match status" value="1"/>
</dbReference>